<feature type="compositionally biased region" description="Basic and acidic residues" evidence="4">
    <location>
        <begin position="43"/>
        <end position="58"/>
    </location>
</feature>
<evidence type="ECO:0000256" key="4">
    <source>
        <dbReference type="SAM" id="MobiDB-lite"/>
    </source>
</evidence>
<dbReference type="GO" id="GO:0003714">
    <property type="term" value="F:transcription corepressor activity"/>
    <property type="evidence" value="ECO:0007669"/>
    <property type="project" value="InterPro"/>
</dbReference>
<name>A0A0D2NKT1_GOSRA</name>
<evidence type="ECO:0008006" key="7">
    <source>
        <dbReference type="Google" id="ProtNLM"/>
    </source>
</evidence>
<dbReference type="OMA" id="VMFREIM"/>
<feature type="region of interest" description="Disordered" evidence="4">
    <location>
        <begin position="40"/>
        <end position="60"/>
    </location>
</feature>
<dbReference type="GO" id="GO:0000118">
    <property type="term" value="C:histone deacetylase complex"/>
    <property type="evidence" value="ECO:0007669"/>
    <property type="project" value="TreeGrafter"/>
</dbReference>
<dbReference type="eggNOG" id="KOG4204">
    <property type="taxonomic scope" value="Eukaryota"/>
</dbReference>
<organism evidence="5 6">
    <name type="scientific">Gossypium raimondii</name>
    <name type="common">Peruvian cotton</name>
    <name type="synonym">Gossypium klotzschianum subsp. raimondii</name>
    <dbReference type="NCBI Taxonomy" id="29730"/>
    <lineage>
        <taxon>Eukaryota</taxon>
        <taxon>Viridiplantae</taxon>
        <taxon>Streptophyta</taxon>
        <taxon>Embryophyta</taxon>
        <taxon>Tracheophyta</taxon>
        <taxon>Spermatophyta</taxon>
        <taxon>Magnoliopsida</taxon>
        <taxon>eudicotyledons</taxon>
        <taxon>Gunneridae</taxon>
        <taxon>Pentapetalae</taxon>
        <taxon>rosids</taxon>
        <taxon>malvids</taxon>
        <taxon>Malvales</taxon>
        <taxon>Malvaceae</taxon>
        <taxon>Malvoideae</taxon>
        <taxon>Gossypium</taxon>
    </lineage>
</organism>
<dbReference type="AlphaFoldDB" id="A0A0D2NKT1"/>
<dbReference type="STRING" id="29730.A0A0D2NKT1"/>
<dbReference type="PANTHER" id="PTHR12346:SF8">
    <property type="entry name" value="PAIRED AMPHIPATHIC HELIX PROTEIN SIN3-LIKE 2"/>
    <property type="match status" value="1"/>
</dbReference>
<protein>
    <recommendedName>
        <fullName evidence="7">Paired amphipathic helix protein Sin3-like 2</fullName>
    </recommendedName>
</protein>
<accession>A0A0D2NKT1</accession>
<proteinExistence type="predicted"/>
<dbReference type="Pfam" id="PF02671">
    <property type="entry name" value="PAH"/>
    <property type="match status" value="2"/>
</dbReference>
<sequence>MAPLFFSSYLNNYFLFSIFIFFRFDFDSLSRTKFPLWPHQKKKKEENNKHKGSEKEGRSGLVSSHFIRMKAESGGQDEMAGGVAAEGGGGGGEGSTSSEATINAAERYMKEVMETFGDQEEKLVMFREIMNDFRTERTDIAGVVGRVKELFKGHNNLIEGFNFFLPKGYEITVDKHQPPPDTLEFIRLVKERDESVYRRFMDVIFRYQREHMDLIKLCREVGALFSEDYPDLFVKFIRFLPPT</sequence>
<dbReference type="PANTHER" id="PTHR12346">
    <property type="entry name" value="SIN3B-RELATED"/>
    <property type="match status" value="1"/>
</dbReference>
<gene>
    <name evidence="5" type="ORF">B456_006G027000</name>
</gene>
<evidence type="ECO:0000313" key="6">
    <source>
        <dbReference type="Proteomes" id="UP000032304"/>
    </source>
</evidence>
<dbReference type="InterPro" id="IPR036600">
    <property type="entry name" value="PAH_sf"/>
</dbReference>
<comment type="subcellular location">
    <subcellularLocation>
        <location evidence="1 3">Nucleus</location>
    </subcellularLocation>
</comment>
<evidence type="ECO:0000313" key="5">
    <source>
        <dbReference type="EMBL" id="KJB33697.1"/>
    </source>
</evidence>
<feature type="region of interest" description="Disordered" evidence="4">
    <location>
        <begin position="74"/>
        <end position="98"/>
    </location>
</feature>
<dbReference type="PROSITE" id="PS51477">
    <property type="entry name" value="PAH"/>
    <property type="match status" value="2"/>
</dbReference>
<dbReference type="Gramene" id="KJB33697">
    <property type="protein sequence ID" value="KJB33697"/>
    <property type="gene ID" value="B456_006G027000"/>
</dbReference>
<evidence type="ECO:0000256" key="3">
    <source>
        <dbReference type="PROSITE-ProRule" id="PRU00810"/>
    </source>
</evidence>
<dbReference type="EMBL" id="CM001745">
    <property type="protein sequence ID" value="KJB33697.1"/>
    <property type="molecule type" value="Genomic_DNA"/>
</dbReference>
<dbReference type="FunFam" id="1.20.1160.11:FF:000001">
    <property type="entry name" value="Paired amphipathic helix protein Sin3"/>
    <property type="match status" value="1"/>
</dbReference>
<evidence type="ECO:0000256" key="1">
    <source>
        <dbReference type="ARBA" id="ARBA00004123"/>
    </source>
</evidence>
<dbReference type="GO" id="GO:0000785">
    <property type="term" value="C:chromatin"/>
    <property type="evidence" value="ECO:0007669"/>
    <property type="project" value="TreeGrafter"/>
</dbReference>
<reference evidence="5 6" key="1">
    <citation type="journal article" date="2012" name="Nature">
        <title>Repeated polyploidization of Gossypium genomes and the evolution of spinnable cotton fibres.</title>
        <authorList>
            <person name="Paterson A.H."/>
            <person name="Wendel J.F."/>
            <person name="Gundlach H."/>
            <person name="Guo H."/>
            <person name="Jenkins J."/>
            <person name="Jin D."/>
            <person name="Llewellyn D."/>
            <person name="Showmaker K.C."/>
            <person name="Shu S."/>
            <person name="Udall J."/>
            <person name="Yoo M.J."/>
            <person name="Byers R."/>
            <person name="Chen W."/>
            <person name="Doron-Faigenboim A."/>
            <person name="Duke M.V."/>
            <person name="Gong L."/>
            <person name="Grimwood J."/>
            <person name="Grover C."/>
            <person name="Grupp K."/>
            <person name="Hu G."/>
            <person name="Lee T.H."/>
            <person name="Li J."/>
            <person name="Lin L."/>
            <person name="Liu T."/>
            <person name="Marler B.S."/>
            <person name="Page J.T."/>
            <person name="Roberts A.W."/>
            <person name="Romanel E."/>
            <person name="Sanders W.S."/>
            <person name="Szadkowski E."/>
            <person name="Tan X."/>
            <person name="Tang H."/>
            <person name="Xu C."/>
            <person name="Wang J."/>
            <person name="Wang Z."/>
            <person name="Zhang D."/>
            <person name="Zhang L."/>
            <person name="Ashrafi H."/>
            <person name="Bedon F."/>
            <person name="Bowers J.E."/>
            <person name="Brubaker C.L."/>
            <person name="Chee P.W."/>
            <person name="Das S."/>
            <person name="Gingle A.R."/>
            <person name="Haigler C.H."/>
            <person name="Harker D."/>
            <person name="Hoffmann L.V."/>
            <person name="Hovav R."/>
            <person name="Jones D.C."/>
            <person name="Lemke C."/>
            <person name="Mansoor S."/>
            <person name="ur Rahman M."/>
            <person name="Rainville L.N."/>
            <person name="Rambani A."/>
            <person name="Reddy U.K."/>
            <person name="Rong J.K."/>
            <person name="Saranga Y."/>
            <person name="Scheffler B.E."/>
            <person name="Scheffler J.A."/>
            <person name="Stelly D.M."/>
            <person name="Triplett B.A."/>
            <person name="Van Deynze A."/>
            <person name="Vaslin M.F."/>
            <person name="Waghmare V.N."/>
            <person name="Walford S.A."/>
            <person name="Wright R.J."/>
            <person name="Zaki E.A."/>
            <person name="Zhang T."/>
            <person name="Dennis E.S."/>
            <person name="Mayer K.F."/>
            <person name="Peterson D.G."/>
            <person name="Rokhsar D.S."/>
            <person name="Wang X."/>
            <person name="Schmutz J."/>
        </authorList>
    </citation>
    <scope>NUCLEOTIDE SEQUENCE [LARGE SCALE GENOMIC DNA]</scope>
</reference>
<dbReference type="SUPFAM" id="SSF47762">
    <property type="entry name" value="PAH2 domain"/>
    <property type="match status" value="2"/>
</dbReference>
<feature type="compositionally biased region" description="Gly residues" evidence="4">
    <location>
        <begin position="84"/>
        <end position="94"/>
    </location>
</feature>
<keyword evidence="6" id="KW-1185">Reference proteome</keyword>
<dbReference type="GO" id="GO:0000122">
    <property type="term" value="P:negative regulation of transcription by RNA polymerase II"/>
    <property type="evidence" value="ECO:0007669"/>
    <property type="project" value="TreeGrafter"/>
</dbReference>
<evidence type="ECO:0000256" key="2">
    <source>
        <dbReference type="ARBA" id="ARBA00023242"/>
    </source>
</evidence>
<dbReference type="InterPro" id="IPR039774">
    <property type="entry name" value="Sin3-like"/>
</dbReference>
<dbReference type="Proteomes" id="UP000032304">
    <property type="component" value="Chromosome 6"/>
</dbReference>
<dbReference type="Gene3D" id="1.20.1160.11">
    <property type="entry name" value="Paired amphipathic helix"/>
    <property type="match status" value="2"/>
</dbReference>
<dbReference type="InterPro" id="IPR003822">
    <property type="entry name" value="PAH"/>
</dbReference>
<keyword evidence="2 3" id="KW-0539">Nucleus</keyword>